<dbReference type="HOGENOM" id="CLU_2860366_0_0_7"/>
<reference evidence="1 2" key="1">
    <citation type="journal article" date="2010" name="Stand. Genomic Sci.">
        <title>Complete genome sequence of Desulfarculus baarsii type strain (2st14).</title>
        <authorList>
            <person name="Sun H."/>
            <person name="Spring S."/>
            <person name="Lapidus A."/>
            <person name="Davenport K."/>
            <person name="Del Rio T.G."/>
            <person name="Tice H."/>
            <person name="Nolan M."/>
            <person name="Copeland A."/>
            <person name="Cheng J.F."/>
            <person name="Lucas S."/>
            <person name="Tapia R."/>
            <person name="Goodwin L."/>
            <person name="Pitluck S."/>
            <person name="Ivanova N."/>
            <person name="Pagani I."/>
            <person name="Mavromatis K."/>
            <person name="Ovchinnikova G."/>
            <person name="Pati A."/>
            <person name="Chen A."/>
            <person name="Palaniappan K."/>
            <person name="Hauser L."/>
            <person name="Chang Y.J."/>
            <person name="Jeffries C.D."/>
            <person name="Detter J.C."/>
            <person name="Han C."/>
            <person name="Rohde M."/>
            <person name="Brambilla E."/>
            <person name="Goker M."/>
            <person name="Woyke T."/>
            <person name="Bristow J."/>
            <person name="Eisen J.A."/>
            <person name="Markowitz V."/>
            <person name="Hugenholtz P."/>
            <person name="Kyrpides N.C."/>
            <person name="Klenk H.P."/>
            <person name="Land M."/>
        </authorList>
    </citation>
    <scope>NUCLEOTIDE SEQUENCE [LARGE SCALE GENOMIC DNA]</scope>
    <source>
        <strain evidence="2">ATCC 33931 / DSM 2075 / LMG 7858 / VKM B-1802 / 2st14</strain>
    </source>
</reference>
<dbReference type="GO" id="GO:0003677">
    <property type="term" value="F:DNA binding"/>
    <property type="evidence" value="ECO:0007669"/>
    <property type="project" value="InterPro"/>
</dbReference>
<dbReference type="EMBL" id="CP002085">
    <property type="protein sequence ID" value="ADK85906.1"/>
    <property type="molecule type" value="Genomic_DNA"/>
</dbReference>
<organism evidence="1 2">
    <name type="scientific">Desulfarculus baarsii (strain ATCC 33931 / DSM 2075 / LMG 7858 / VKM B-1802 / 2st14)</name>
    <dbReference type="NCBI Taxonomy" id="644282"/>
    <lineage>
        <taxon>Bacteria</taxon>
        <taxon>Pseudomonadati</taxon>
        <taxon>Thermodesulfobacteriota</taxon>
        <taxon>Desulfarculia</taxon>
        <taxon>Desulfarculales</taxon>
        <taxon>Desulfarculaceae</taxon>
        <taxon>Desulfarculus</taxon>
    </lineage>
</organism>
<dbReference type="Gene3D" id="1.10.260.40">
    <property type="entry name" value="lambda repressor-like DNA-binding domains"/>
    <property type="match status" value="1"/>
</dbReference>
<evidence type="ECO:0000313" key="2">
    <source>
        <dbReference type="Proteomes" id="UP000009047"/>
    </source>
</evidence>
<keyword evidence="2" id="KW-1185">Reference proteome</keyword>
<name>E1QK13_DESB2</name>
<gene>
    <name evidence="1" type="ordered locus">Deba_2551</name>
</gene>
<dbReference type="eggNOG" id="ENOG503445U">
    <property type="taxonomic scope" value="Bacteria"/>
</dbReference>
<dbReference type="Proteomes" id="UP000009047">
    <property type="component" value="Chromosome"/>
</dbReference>
<protein>
    <submittedName>
        <fullName evidence="1">Uncharacterized protein</fullName>
    </submittedName>
</protein>
<dbReference type="KEGG" id="dbr:Deba_2551"/>
<accession>E1QK13</accession>
<sequence>MSNQEQALADFMNKIQESRELLRKIGERLDDHLGVAPEEITWANAGDAGRILNDLRDIAAYLEV</sequence>
<dbReference type="AlphaFoldDB" id="E1QK13"/>
<dbReference type="RefSeq" id="WP_013259345.1">
    <property type="nucleotide sequence ID" value="NC_014365.1"/>
</dbReference>
<dbReference type="OrthoDB" id="6198191at2"/>
<dbReference type="InterPro" id="IPR010982">
    <property type="entry name" value="Lambda_DNA-bd_dom_sf"/>
</dbReference>
<dbReference type="STRING" id="644282.Deba_2551"/>
<proteinExistence type="predicted"/>
<evidence type="ECO:0000313" key="1">
    <source>
        <dbReference type="EMBL" id="ADK85906.1"/>
    </source>
</evidence>